<evidence type="ECO:0000256" key="7">
    <source>
        <dbReference type="SAM" id="MobiDB-lite"/>
    </source>
</evidence>
<dbReference type="PROSITE" id="PS51257">
    <property type="entry name" value="PROKAR_LIPOPROTEIN"/>
    <property type="match status" value="1"/>
</dbReference>
<evidence type="ECO:0000256" key="5">
    <source>
        <dbReference type="ARBA" id="ARBA00023237"/>
    </source>
</evidence>
<dbReference type="Proteomes" id="UP001204142">
    <property type="component" value="Unassembled WGS sequence"/>
</dbReference>
<feature type="compositionally biased region" description="Pro residues" evidence="7">
    <location>
        <begin position="38"/>
        <end position="47"/>
    </location>
</feature>
<organism evidence="8 9">
    <name type="scientific">Limnobacter humi</name>
    <dbReference type="NCBI Taxonomy" id="1778671"/>
    <lineage>
        <taxon>Bacteria</taxon>
        <taxon>Pseudomonadati</taxon>
        <taxon>Pseudomonadota</taxon>
        <taxon>Betaproteobacteria</taxon>
        <taxon>Burkholderiales</taxon>
        <taxon>Burkholderiaceae</taxon>
        <taxon>Limnobacter</taxon>
    </lineage>
</organism>
<keyword evidence="9" id="KW-1185">Reference proteome</keyword>
<keyword evidence="3" id="KW-0472">Membrane</keyword>
<dbReference type="EMBL" id="JANIGO010000001">
    <property type="protein sequence ID" value="MCQ8895315.1"/>
    <property type="molecule type" value="Genomic_DNA"/>
</dbReference>
<sequence>MKTSPLIVARRALLMPVLVPILAALALTACGQRGPLMLPQPPAPLPKPAGYDKAQQQPAPQPAQTPAQQ</sequence>
<dbReference type="InterPro" id="IPR032831">
    <property type="entry name" value="LptM_cons"/>
</dbReference>
<evidence type="ECO:0000256" key="3">
    <source>
        <dbReference type="ARBA" id="ARBA00023136"/>
    </source>
</evidence>
<name>A0ABT1WCS9_9BURK</name>
<dbReference type="NCBIfam" id="NF047847">
    <property type="entry name" value="SS_mature_LptM"/>
    <property type="match status" value="1"/>
</dbReference>
<keyword evidence="2" id="KW-0732">Signal</keyword>
<feature type="region of interest" description="Disordered" evidence="7">
    <location>
        <begin position="33"/>
        <end position="69"/>
    </location>
</feature>
<comment type="subcellular location">
    <subcellularLocation>
        <location evidence="1">Cell outer membrane</location>
        <topology evidence="1">Lipid-anchor</topology>
    </subcellularLocation>
</comment>
<keyword evidence="6 8" id="KW-0449">Lipoprotein</keyword>
<keyword evidence="4" id="KW-0564">Palmitate</keyword>
<evidence type="ECO:0000256" key="6">
    <source>
        <dbReference type="ARBA" id="ARBA00023288"/>
    </source>
</evidence>
<comment type="caution">
    <text evidence="8">The sequence shown here is derived from an EMBL/GenBank/DDBJ whole genome shotgun (WGS) entry which is preliminary data.</text>
</comment>
<evidence type="ECO:0000256" key="2">
    <source>
        <dbReference type="ARBA" id="ARBA00022729"/>
    </source>
</evidence>
<evidence type="ECO:0000313" key="8">
    <source>
        <dbReference type="EMBL" id="MCQ8895315.1"/>
    </source>
</evidence>
<gene>
    <name evidence="8" type="ORF">NQT62_02530</name>
</gene>
<proteinExistence type="predicted"/>
<evidence type="ECO:0000313" key="9">
    <source>
        <dbReference type="Proteomes" id="UP001204142"/>
    </source>
</evidence>
<feature type="compositionally biased region" description="Low complexity" evidence="7">
    <location>
        <begin position="54"/>
        <end position="69"/>
    </location>
</feature>
<keyword evidence="5" id="KW-0998">Cell outer membrane</keyword>
<evidence type="ECO:0000256" key="1">
    <source>
        <dbReference type="ARBA" id="ARBA00004459"/>
    </source>
</evidence>
<dbReference type="RefSeq" id="WP_256762997.1">
    <property type="nucleotide sequence ID" value="NZ_JANIGO010000001.1"/>
</dbReference>
<reference evidence="8 9" key="1">
    <citation type="submission" date="2022-07" db="EMBL/GenBank/DDBJ databases">
        <authorList>
            <person name="Xamxidin M."/>
            <person name="Wu M."/>
        </authorList>
    </citation>
    <scope>NUCLEOTIDE SEQUENCE [LARGE SCALE GENOMIC DNA]</scope>
    <source>
        <strain evidence="8 9">NBRC 111650</strain>
    </source>
</reference>
<evidence type="ECO:0000256" key="4">
    <source>
        <dbReference type="ARBA" id="ARBA00023139"/>
    </source>
</evidence>
<protein>
    <submittedName>
        <fullName evidence="8">Lipoprotein</fullName>
    </submittedName>
</protein>
<accession>A0ABT1WCS9</accession>